<organism evidence="1">
    <name type="scientific">Anguilla anguilla</name>
    <name type="common">European freshwater eel</name>
    <name type="synonym">Muraena anguilla</name>
    <dbReference type="NCBI Taxonomy" id="7936"/>
    <lineage>
        <taxon>Eukaryota</taxon>
        <taxon>Metazoa</taxon>
        <taxon>Chordata</taxon>
        <taxon>Craniata</taxon>
        <taxon>Vertebrata</taxon>
        <taxon>Euteleostomi</taxon>
        <taxon>Actinopterygii</taxon>
        <taxon>Neopterygii</taxon>
        <taxon>Teleostei</taxon>
        <taxon>Anguilliformes</taxon>
        <taxon>Anguillidae</taxon>
        <taxon>Anguilla</taxon>
    </lineage>
</organism>
<dbReference type="EMBL" id="GBXM01014224">
    <property type="protein sequence ID" value="JAH94353.1"/>
    <property type="molecule type" value="Transcribed_RNA"/>
</dbReference>
<evidence type="ECO:0000313" key="1">
    <source>
        <dbReference type="EMBL" id="JAH94353.1"/>
    </source>
</evidence>
<protein>
    <submittedName>
        <fullName evidence="1">Uncharacterized protein</fullName>
    </submittedName>
</protein>
<sequence length="59" mass="6772">MLYKTDAFSSMSRVRLLGQILYSPSGPHRKVLKDTSGTCVNRRNPFPLPHRPHRLITSH</sequence>
<accession>A0A0E9WY40</accession>
<dbReference type="AlphaFoldDB" id="A0A0E9WY40"/>
<reference evidence="1" key="1">
    <citation type="submission" date="2014-11" db="EMBL/GenBank/DDBJ databases">
        <authorList>
            <person name="Amaro Gonzalez C."/>
        </authorList>
    </citation>
    <scope>NUCLEOTIDE SEQUENCE</scope>
</reference>
<reference evidence="1" key="2">
    <citation type="journal article" date="2015" name="Fish Shellfish Immunol.">
        <title>Early steps in the European eel (Anguilla anguilla)-Vibrio vulnificus interaction in the gills: Role of the RtxA13 toxin.</title>
        <authorList>
            <person name="Callol A."/>
            <person name="Pajuelo D."/>
            <person name="Ebbesson L."/>
            <person name="Teles M."/>
            <person name="MacKenzie S."/>
            <person name="Amaro C."/>
        </authorList>
    </citation>
    <scope>NUCLEOTIDE SEQUENCE</scope>
</reference>
<name>A0A0E9WY40_ANGAN</name>
<proteinExistence type="predicted"/>